<keyword evidence="2" id="KW-0521">NADP</keyword>
<protein>
    <submittedName>
        <fullName evidence="4">Carbonyl reductase</fullName>
    </submittedName>
</protein>
<reference evidence="5" key="1">
    <citation type="journal article" date="2014" name="Genome Announc.">
        <title>Draft genome sequence of Weissella oryzae SG25T, isolated from fermented rice grains.</title>
        <authorList>
            <person name="Tanizawa Y."/>
            <person name="Fujisawa T."/>
            <person name="Mochizuki T."/>
            <person name="Kaminuma E."/>
            <person name="Suzuki Y."/>
            <person name="Nakamura Y."/>
            <person name="Tohno M."/>
        </authorList>
    </citation>
    <scope>NUCLEOTIDE SEQUENCE [LARGE SCALE GENOMIC DNA]</scope>
    <source>
        <strain evidence="5">DSM 25784 / JCM 18191 / LMG 30913 / SG25</strain>
    </source>
</reference>
<name>A0A069CTT9_WEIOS</name>
<dbReference type="eggNOG" id="COG1028">
    <property type="taxonomic scope" value="Bacteria"/>
</dbReference>
<accession>A0A069CTT9</accession>
<dbReference type="Gene3D" id="3.40.50.720">
    <property type="entry name" value="NAD(P)-binding Rossmann-like Domain"/>
    <property type="match status" value="1"/>
</dbReference>
<dbReference type="EMBL" id="DF820489">
    <property type="protein sequence ID" value="GAK30904.1"/>
    <property type="molecule type" value="Genomic_DNA"/>
</dbReference>
<dbReference type="PRINTS" id="PR00081">
    <property type="entry name" value="GDHRDH"/>
</dbReference>
<dbReference type="RefSeq" id="WP_045476677.1">
    <property type="nucleotide sequence ID" value="NZ_DF820489.1"/>
</dbReference>
<dbReference type="PANTHER" id="PTHR43963:SF6">
    <property type="entry name" value="CHAIN DEHYDROGENASE FAMILY PROTEIN, PUTATIVE (AFU_ORTHOLOGUE AFUA_3G15350)-RELATED"/>
    <property type="match status" value="1"/>
</dbReference>
<gene>
    <name evidence="4" type="primary">cbr</name>
    <name evidence="4" type="ORF">WOSG25_060220</name>
</gene>
<dbReference type="OrthoDB" id="5786478at2"/>
<dbReference type="Pfam" id="PF00106">
    <property type="entry name" value="adh_short"/>
    <property type="match status" value="1"/>
</dbReference>
<evidence type="ECO:0000313" key="5">
    <source>
        <dbReference type="Proteomes" id="UP000030643"/>
    </source>
</evidence>
<dbReference type="AlphaFoldDB" id="A0A069CTT9"/>
<dbReference type="InterPro" id="IPR002347">
    <property type="entry name" value="SDR_fam"/>
</dbReference>
<dbReference type="STRING" id="1329250.WOSG25_060220"/>
<evidence type="ECO:0000256" key="2">
    <source>
        <dbReference type="ARBA" id="ARBA00022857"/>
    </source>
</evidence>
<organism evidence="4 5">
    <name type="scientific">Weissella oryzae (strain DSM 25784 / JCM 18191 / LMG 30913 / SG25)</name>
    <dbReference type="NCBI Taxonomy" id="1329250"/>
    <lineage>
        <taxon>Bacteria</taxon>
        <taxon>Bacillati</taxon>
        <taxon>Bacillota</taxon>
        <taxon>Bacilli</taxon>
        <taxon>Lactobacillales</taxon>
        <taxon>Lactobacillaceae</taxon>
        <taxon>Weissella</taxon>
    </lineage>
</organism>
<comment type="similarity">
    <text evidence="1">Belongs to the short-chain dehydrogenases/reductases (SDR) family.</text>
</comment>
<evidence type="ECO:0000256" key="3">
    <source>
        <dbReference type="ARBA" id="ARBA00023002"/>
    </source>
</evidence>
<dbReference type="Proteomes" id="UP000030643">
    <property type="component" value="Unassembled WGS sequence"/>
</dbReference>
<dbReference type="PANTHER" id="PTHR43963">
    <property type="entry name" value="CARBONYL REDUCTASE 1-RELATED"/>
    <property type="match status" value="1"/>
</dbReference>
<proteinExistence type="inferred from homology"/>
<dbReference type="InterPro" id="IPR036291">
    <property type="entry name" value="NAD(P)-bd_dom_sf"/>
</dbReference>
<dbReference type="GO" id="GO:0016491">
    <property type="term" value="F:oxidoreductase activity"/>
    <property type="evidence" value="ECO:0007669"/>
    <property type="project" value="UniProtKB-KW"/>
</dbReference>
<evidence type="ECO:0000256" key="1">
    <source>
        <dbReference type="ARBA" id="ARBA00006484"/>
    </source>
</evidence>
<evidence type="ECO:0000313" key="4">
    <source>
        <dbReference type="EMBL" id="GAK30904.1"/>
    </source>
</evidence>
<keyword evidence="5" id="KW-1185">Reference proteome</keyword>
<sequence>MKALITGANKGIGFGIAEALGKRGIEILVGARNEQLGNQAVTELEKTGITASFIKIDLNDFTSIHQAADQISDLDYLINNAGIAGNLATERGPLDMEKSPFDYTTADLQQTIETNFLGTHEVIKSFLPKLTPTAKILNVTVPVTATYWQPLAYVTSKAAQNVMTMAFGREFEKQGSQRQIFGVMPGAVATSLNGMTATNDYNKLAIKTPGEAAENIVSFLFDGKNHNGHIVEFDGKEVTTYEGQLFD</sequence>
<keyword evidence="3" id="KW-0560">Oxidoreductase</keyword>
<dbReference type="SUPFAM" id="SSF51735">
    <property type="entry name" value="NAD(P)-binding Rossmann-fold domains"/>
    <property type="match status" value="1"/>
</dbReference>